<gene>
    <name evidence="1" type="ORF">GCM10023215_51860</name>
</gene>
<proteinExistence type="predicted"/>
<evidence type="ECO:0000313" key="2">
    <source>
        <dbReference type="Proteomes" id="UP001500325"/>
    </source>
</evidence>
<dbReference type="Gene3D" id="2.40.400.10">
    <property type="entry name" value="Acetoacetate decarboxylase-like"/>
    <property type="match status" value="1"/>
</dbReference>
<dbReference type="SUPFAM" id="SSF160104">
    <property type="entry name" value="Acetoacetate decarboxylase-like"/>
    <property type="match status" value="1"/>
</dbReference>
<dbReference type="Proteomes" id="UP001500325">
    <property type="component" value="Unassembled WGS sequence"/>
</dbReference>
<evidence type="ECO:0008006" key="3">
    <source>
        <dbReference type="Google" id="ProtNLM"/>
    </source>
</evidence>
<dbReference type="EMBL" id="BAABIC010000021">
    <property type="protein sequence ID" value="GAA4705518.1"/>
    <property type="molecule type" value="Genomic_DNA"/>
</dbReference>
<comment type="caution">
    <text evidence="1">The sequence shown here is derived from an EMBL/GenBank/DDBJ whole genome shotgun (WGS) entry which is preliminary data.</text>
</comment>
<reference evidence="2" key="1">
    <citation type="journal article" date="2019" name="Int. J. Syst. Evol. Microbiol.">
        <title>The Global Catalogue of Microorganisms (GCM) 10K type strain sequencing project: providing services to taxonomists for standard genome sequencing and annotation.</title>
        <authorList>
            <consortium name="The Broad Institute Genomics Platform"/>
            <consortium name="The Broad Institute Genome Sequencing Center for Infectious Disease"/>
            <person name="Wu L."/>
            <person name="Ma J."/>
        </authorList>
    </citation>
    <scope>NUCLEOTIDE SEQUENCE [LARGE SCALE GENOMIC DNA]</scope>
    <source>
        <strain evidence="2">JCM 18055</strain>
    </source>
</reference>
<organism evidence="1 2">
    <name type="scientific">Pseudonocardia yuanmonensis</name>
    <dbReference type="NCBI Taxonomy" id="1095914"/>
    <lineage>
        <taxon>Bacteria</taxon>
        <taxon>Bacillati</taxon>
        <taxon>Actinomycetota</taxon>
        <taxon>Actinomycetes</taxon>
        <taxon>Pseudonocardiales</taxon>
        <taxon>Pseudonocardiaceae</taxon>
        <taxon>Pseudonocardia</taxon>
    </lineage>
</organism>
<keyword evidence="2" id="KW-1185">Reference proteome</keyword>
<dbReference type="InterPro" id="IPR010451">
    <property type="entry name" value="Acetoacetate_decarboxylase"/>
</dbReference>
<evidence type="ECO:0000313" key="1">
    <source>
        <dbReference type="EMBL" id="GAA4705518.1"/>
    </source>
</evidence>
<protein>
    <recommendedName>
        <fullName evidence="3">Acetoacetate decarboxylase</fullName>
    </recommendedName>
</protein>
<dbReference type="Pfam" id="PF06314">
    <property type="entry name" value="ADC"/>
    <property type="match status" value="1"/>
</dbReference>
<dbReference type="InterPro" id="IPR023375">
    <property type="entry name" value="ADC_dom_sf"/>
</dbReference>
<dbReference type="RefSeq" id="WP_345383369.1">
    <property type="nucleotide sequence ID" value="NZ_BAABIC010000021.1"/>
</dbReference>
<sequence length="261" mass="27896">MTTTDPIAYRGMPAGLWAPPTPQLIRDARMLIVGYEADRAALEAALPPGLTPHENNLVQMNMYEVEASQTSGFGAFSLTYLTIELDGHDSLAADGTLPIPGRFFAYYWNSSPRVISYAREAAGIPALHGVRRGTVEEGTLTSVLAVDGRDVITARAAVTDTPAGTLGGHLNYYAHRQIPRVEGGRSALSELVELPLPFVVDLYEASVTDITFDFPEGHPAAALAPVTPLATPSVLYGDVTFTYSAGRLVHDYLAAPGKDLP</sequence>
<accession>A0ABP8XEW5</accession>
<name>A0ABP8XEW5_9PSEU</name>